<dbReference type="InterPro" id="IPR013783">
    <property type="entry name" value="Ig-like_fold"/>
</dbReference>
<dbReference type="GO" id="GO:0016787">
    <property type="term" value="F:hydrolase activity"/>
    <property type="evidence" value="ECO:0007669"/>
    <property type="project" value="UniProtKB-KW"/>
</dbReference>
<dbReference type="SUPFAM" id="SSF51445">
    <property type="entry name" value="(Trans)glycosidases"/>
    <property type="match status" value="1"/>
</dbReference>
<dbReference type="InterPro" id="IPR026891">
    <property type="entry name" value="Fn3-like"/>
</dbReference>
<dbReference type="Pfam" id="PF14310">
    <property type="entry name" value="Fn3-like"/>
    <property type="match status" value="1"/>
</dbReference>
<dbReference type="Gene3D" id="3.40.50.1700">
    <property type="entry name" value="Glycoside hydrolase family 3 C-terminal domain"/>
    <property type="match status" value="1"/>
</dbReference>
<evidence type="ECO:0000256" key="2">
    <source>
        <dbReference type="ARBA" id="ARBA00022801"/>
    </source>
</evidence>
<keyword evidence="3" id="KW-0119">Carbohydrate metabolism</keyword>
<reference evidence="7" key="1">
    <citation type="journal article" date="2019" name="Int. J. Syst. Evol. Microbiol.">
        <title>The Global Catalogue of Microorganisms (GCM) 10K type strain sequencing project: providing services to taxonomists for standard genome sequencing and annotation.</title>
        <authorList>
            <consortium name="The Broad Institute Genomics Platform"/>
            <consortium name="The Broad Institute Genome Sequencing Center for Infectious Disease"/>
            <person name="Wu L."/>
            <person name="Ma J."/>
        </authorList>
    </citation>
    <scope>NUCLEOTIDE SEQUENCE [LARGE SCALE GENOMIC DNA]</scope>
    <source>
        <strain evidence="7">CCM 9110</strain>
    </source>
</reference>
<dbReference type="SUPFAM" id="SSF52279">
    <property type="entry name" value="Beta-D-glucan exohydrolase, C-terminal domain"/>
    <property type="match status" value="1"/>
</dbReference>
<dbReference type="InterPro" id="IPR019800">
    <property type="entry name" value="Glyco_hydro_3_AS"/>
</dbReference>
<evidence type="ECO:0000256" key="1">
    <source>
        <dbReference type="ARBA" id="ARBA00005336"/>
    </source>
</evidence>
<dbReference type="SMART" id="SM01217">
    <property type="entry name" value="Fn3_like"/>
    <property type="match status" value="1"/>
</dbReference>
<evidence type="ECO:0000256" key="4">
    <source>
        <dbReference type="RuleBase" id="RU361161"/>
    </source>
</evidence>
<dbReference type="InterPro" id="IPR002772">
    <property type="entry name" value="Glyco_hydro_3_C"/>
</dbReference>
<feature type="domain" description="Fibronectin type III-like" evidence="5">
    <location>
        <begin position="580"/>
        <end position="650"/>
    </location>
</feature>
<keyword evidence="2 4" id="KW-0378">Hydrolase</keyword>
<dbReference type="PRINTS" id="PR00133">
    <property type="entry name" value="GLHYDRLASE3"/>
</dbReference>
<dbReference type="PROSITE" id="PS00775">
    <property type="entry name" value="GLYCOSYL_HYDROL_F3"/>
    <property type="match status" value="1"/>
</dbReference>
<dbReference type="Gene3D" id="2.60.40.10">
    <property type="entry name" value="Immunoglobulins"/>
    <property type="match status" value="1"/>
</dbReference>
<sequence>MTINIGAGSNQRSLTDQDAIALTSGHEFWTTESRAGIPSIRLSDGPHGLRFQAKAGDHLGLNEAAVATAFPTASASASSWDPSLLKAMGRAIAQEARHYQVDVVLGPGVNIKRNPLGGRNFEYFAEDPLLAGHLAAAWINGLQSAGVSASLKHFAGNSQETDRLRSNSLIDPVALHELYLEAFRLAVTLAQPDTVMTAYNQVNGTYMSDHQYLLNDVLRGQWGFKGLVVTDWGGLNDKVAALNAGTDLEMPSSGHLFDRQAETALASGQLERTALARAVSNIAHLANQPRPAGGDQQTLLAANADLAQAIAEQSAVLMKNDGLLPFAAEQPLTVIGALAANTRIQGAGSSHITTPETTSILAGLQAAGREVTYAAGYQLDGQPDVALLEAATTAAKLEQPVVLVVGLPDTAEAEGSDRQTLALPANQEAVIAAVTAANPQVAVVLVAGSVVTMPWVTHATAILNVFLGGERVGAATERLLFGAISPSGKLAESYPLRYSDVPSQQFGQPLDVPYRESLYVGYRYYDKAALAVAFPFGYGLSYTQFRLDNITVPERTVTVGTKHISVQVTLTNTGSCRGAEVLQVYTGQLDQAQLTPLRALAAFQKVWLAPGEQTTVTLQVPRHAFERWQDSKQAFQLAGGAWSLSVGTSSRDLQPPVPMTVAAPAAKTSVPSWYQQPQGQPSAADFTALSGLTPHDSVAQPGTFTRLSTPRALAQYSRTINALAKVIIGNMQRKEDADPHSPAGEFLATIVWDTPLIRLAQQSGGSLKLWQVDWLVRRANHSRRRPS</sequence>
<dbReference type="Proteomes" id="UP001597199">
    <property type="component" value="Unassembled WGS sequence"/>
</dbReference>
<evidence type="ECO:0000259" key="5">
    <source>
        <dbReference type="SMART" id="SM01217"/>
    </source>
</evidence>
<protein>
    <submittedName>
        <fullName evidence="6">Glycoside hydrolase family 3 C-terminal domain-containing protein</fullName>
    </submittedName>
</protein>
<dbReference type="Pfam" id="PF01915">
    <property type="entry name" value="Glyco_hydro_3_C"/>
    <property type="match status" value="1"/>
</dbReference>
<name>A0ABW4BF79_9LACO</name>
<comment type="caution">
    <text evidence="6">The sequence shown here is derived from an EMBL/GenBank/DDBJ whole genome shotgun (WGS) entry which is preliminary data.</text>
</comment>
<organism evidence="6 7">
    <name type="scientific">Lacticaseibacillus suilingensis</name>
    <dbReference type="NCBI Taxonomy" id="2799577"/>
    <lineage>
        <taxon>Bacteria</taxon>
        <taxon>Bacillati</taxon>
        <taxon>Bacillota</taxon>
        <taxon>Bacilli</taxon>
        <taxon>Lactobacillales</taxon>
        <taxon>Lactobacillaceae</taxon>
        <taxon>Lacticaseibacillus</taxon>
    </lineage>
</organism>
<dbReference type="InterPro" id="IPR001764">
    <property type="entry name" value="Glyco_hydro_3_N"/>
</dbReference>
<dbReference type="InterPro" id="IPR017853">
    <property type="entry name" value="GH"/>
</dbReference>
<dbReference type="RefSeq" id="WP_204117794.1">
    <property type="nucleotide sequence ID" value="NZ_BOLV01000001.1"/>
</dbReference>
<accession>A0ABW4BF79</accession>
<dbReference type="PANTHER" id="PTHR42715">
    <property type="entry name" value="BETA-GLUCOSIDASE"/>
    <property type="match status" value="1"/>
</dbReference>
<dbReference type="InterPro" id="IPR036881">
    <property type="entry name" value="Glyco_hydro_3_C_sf"/>
</dbReference>
<gene>
    <name evidence="6" type="ORF">ACFQ41_03405</name>
</gene>
<proteinExistence type="inferred from homology"/>
<dbReference type="Gene3D" id="3.20.20.300">
    <property type="entry name" value="Glycoside hydrolase, family 3, N-terminal domain"/>
    <property type="match status" value="1"/>
</dbReference>
<keyword evidence="4" id="KW-0326">Glycosidase</keyword>
<keyword evidence="7" id="KW-1185">Reference proteome</keyword>
<evidence type="ECO:0000256" key="3">
    <source>
        <dbReference type="ARBA" id="ARBA00023277"/>
    </source>
</evidence>
<dbReference type="EMBL" id="JBHTOA010000016">
    <property type="protein sequence ID" value="MFD1398352.1"/>
    <property type="molecule type" value="Genomic_DNA"/>
</dbReference>
<dbReference type="InterPro" id="IPR036962">
    <property type="entry name" value="Glyco_hydro_3_N_sf"/>
</dbReference>
<evidence type="ECO:0000313" key="6">
    <source>
        <dbReference type="EMBL" id="MFD1398352.1"/>
    </source>
</evidence>
<evidence type="ECO:0000313" key="7">
    <source>
        <dbReference type="Proteomes" id="UP001597199"/>
    </source>
</evidence>
<dbReference type="Pfam" id="PF00933">
    <property type="entry name" value="Glyco_hydro_3"/>
    <property type="match status" value="1"/>
</dbReference>
<dbReference type="InterPro" id="IPR050288">
    <property type="entry name" value="Cellulose_deg_GH3"/>
</dbReference>
<dbReference type="PANTHER" id="PTHR42715:SF10">
    <property type="entry name" value="BETA-GLUCOSIDASE"/>
    <property type="match status" value="1"/>
</dbReference>
<comment type="similarity">
    <text evidence="1 4">Belongs to the glycosyl hydrolase 3 family.</text>
</comment>